<comment type="caution">
    <text evidence="2">The sequence shown here is derived from an EMBL/GenBank/DDBJ whole genome shotgun (WGS) entry which is preliminary data.</text>
</comment>
<organism evidence="2 3">
    <name type="scientific">Chloroflexus islandicus</name>
    <dbReference type="NCBI Taxonomy" id="1707952"/>
    <lineage>
        <taxon>Bacteria</taxon>
        <taxon>Bacillati</taxon>
        <taxon>Chloroflexota</taxon>
        <taxon>Chloroflexia</taxon>
        <taxon>Chloroflexales</taxon>
        <taxon>Chloroflexineae</taxon>
        <taxon>Chloroflexaceae</taxon>
        <taxon>Chloroflexus</taxon>
    </lineage>
</organism>
<dbReference type="EMBL" id="LWQS01000033">
    <property type="protein sequence ID" value="OAN48236.1"/>
    <property type="molecule type" value="Genomic_DNA"/>
</dbReference>
<dbReference type="AlphaFoldDB" id="A0A178MHT5"/>
<name>A0A178MHT5_9CHLR</name>
<sequence>MLLTGARGAQETLLIRVRGGAAPAEYAVELEIVDGPRVSGLARLDQTALLAVPDPDAYGLALGQSLFADPTLAQFVGEALAVVRASGQLLRVRLDLDPAPAALAAIAWERLYGPVGAQWQPLALLGDTPFARLIPVQRWGGPQPSDRRPLRVVFGAASPPDLPAFGLDPIDQADVTAAQSLFERAECAVTAFISGAQSPALAALTAAWAEADVAYLLCHGRVTPAGAVLYLEGDDGKVDPVTTARLVQSVAALASPPRLIVLAACESAARAAFDSFGPLAQALVEAGVPLVLAMRERLQVTTARILMARFFERLFAHGQADLALNEARAMVSERWDWGAATLLSRTVDCTAIAFPLDQTLQAGMALPEAAGQMLAIARRQAAGTALIDELEALLREWEARYSVLAEYGSRLRRLPNDPARFSDAFDTVYNDFKDLYDRETWADEEALLRRTIKVASTALTQLAGALAPSDHAQLNALLQQHIATRAGLIDTLRIVFDQLNDAFDAINALVAAGDVAGAIRRKHEVTAQFSDGLAEIRGRLRSLSRDVTTVSAA</sequence>
<proteinExistence type="predicted"/>
<evidence type="ECO:0000313" key="2">
    <source>
        <dbReference type="EMBL" id="OAN48236.1"/>
    </source>
</evidence>
<keyword evidence="3" id="KW-1185">Reference proteome</keyword>
<feature type="domain" description="CHAT" evidence="1">
    <location>
        <begin position="64"/>
        <end position="331"/>
    </location>
</feature>
<reference evidence="2 3" key="1">
    <citation type="submission" date="2016-04" db="EMBL/GenBank/DDBJ databases">
        <title>Chloroflexus islandicus sp. nov., a thermophilic filamentous anoxygenic phototrophic bacterium from geyser Strokkur (Iceland).</title>
        <authorList>
            <person name="Gaisin V.A."/>
            <person name="Kalashnikov A.M."/>
            <person name="Sukhacheva M.V."/>
            <person name="Grouzdev D.S."/>
            <person name="Ivanov T.M."/>
            <person name="Kuznetsov B."/>
            <person name="Gorlenko V.M."/>
        </authorList>
    </citation>
    <scope>NUCLEOTIDE SEQUENCE [LARGE SCALE GENOMIC DNA]</scope>
    <source>
        <strain evidence="3">isl-2</strain>
    </source>
</reference>
<dbReference type="RefSeq" id="WP_066783196.1">
    <property type="nucleotide sequence ID" value="NZ_LWQS01000033.1"/>
</dbReference>
<evidence type="ECO:0000313" key="3">
    <source>
        <dbReference type="Proteomes" id="UP000078287"/>
    </source>
</evidence>
<dbReference type="STRING" id="1707952.A6A03_08580"/>
<protein>
    <recommendedName>
        <fullName evidence="1">CHAT domain-containing protein</fullName>
    </recommendedName>
</protein>
<dbReference type="InterPro" id="IPR024983">
    <property type="entry name" value="CHAT_dom"/>
</dbReference>
<dbReference type="Proteomes" id="UP000078287">
    <property type="component" value="Unassembled WGS sequence"/>
</dbReference>
<evidence type="ECO:0000259" key="1">
    <source>
        <dbReference type="Pfam" id="PF12770"/>
    </source>
</evidence>
<accession>A0A178MHT5</accession>
<gene>
    <name evidence="2" type="ORF">A6A03_08580</name>
</gene>
<dbReference type="Pfam" id="PF12770">
    <property type="entry name" value="CHAT"/>
    <property type="match status" value="1"/>
</dbReference>